<dbReference type="EMBL" id="JAINUF010000010">
    <property type="protein sequence ID" value="KAJ8348153.1"/>
    <property type="molecule type" value="Genomic_DNA"/>
</dbReference>
<dbReference type="InterPro" id="IPR001584">
    <property type="entry name" value="Integrase_cat-core"/>
</dbReference>
<dbReference type="PROSITE" id="PS50994">
    <property type="entry name" value="INTEGRASE"/>
    <property type="match status" value="1"/>
</dbReference>
<comment type="caution">
    <text evidence="2">The sequence shown here is derived from an EMBL/GenBank/DDBJ whole genome shotgun (WGS) entry which is preliminary data.</text>
</comment>
<dbReference type="PANTHER" id="PTHR37984:SF15">
    <property type="entry name" value="INTEGRASE CATALYTIC DOMAIN-CONTAINING PROTEIN"/>
    <property type="match status" value="1"/>
</dbReference>
<feature type="domain" description="Integrase catalytic" evidence="1">
    <location>
        <begin position="1"/>
        <end position="92"/>
    </location>
</feature>
<reference evidence="2" key="1">
    <citation type="journal article" date="2023" name="Science">
        <title>Genome structures resolve the early diversification of teleost fishes.</title>
        <authorList>
            <person name="Parey E."/>
            <person name="Louis A."/>
            <person name="Montfort J."/>
            <person name="Bouchez O."/>
            <person name="Roques C."/>
            <person name="Iampietro C."/>
            <person name="Lluch J."/>
            <person name="Castinel A."/>
            <person name="Donnadieu C."/>
            <person name="Desvignes T."/>
            <person name="Floi Bucao C."/>
            <person name="Jouanno E."/>
            <person name="Wen M."/>
            <person name="Mejri S."/>
            <person name="Dirks R."/>
            <person name="Jansen H."/>
            <person name="Henkel C."/>
            <person name="Chen W.J."/>
            <person name="Zahm M."/>
            <person name="Cabau C."/>
            <person name="Klopp C."/>
            <person name="Thompson A.W."/>
            <person name="Robinson-Rechavi M."/>
            <person name="Braasch I."/>
            <person name="Lecointre G."/>
            <person name="Bobe J."/>
            <person name="Postlethwait J.H."/>
            <person name="Berthelot C."/>
            <person name="Roest Crollius H."/>
            <person name="Guiguen Y."/>
        </authorList>
    </citation>
    <scope>NUCLEOTIDE SEQUENCE</scope>
    <source>
        <strain evidence="2">WJC10195</strain>
    </source>
</reference>
<name>A0A9Q1EZM2_SYNKA</name>
<dbReference type="GO" id="GO:0003676">
    <property type="term" value="F:nucleic acid binding"/>
    <property type="evidence" value="ECO:0007669"/>
    <property type="project" value="InterPro"/>
</dbReference>
<protein>
    <recommendedName>
        <fullName evidence="1">Integrase catalytic domain-containing protein</fullName>
    </recommendedName>
</protein>
<evidence type="ECO:0000313" key="2">
    <source>
        <dbReference type="EMBL" id="KAJ8348153.1"/>
    </source>
</evidence>
<dbReference type="Proteomes" id="UP001152622">
    <property type="component" value="Chromosome 10"/>
</dbReference>
<gene>
    <name evidence="2" type="ORF">SKAU_G00267420</name>
</gene>
<dbReference type="InterPro" id="IPR036397">
    <property type="entry name" value="RNaseH_sf"/>
</dbReference>
<dbReference type="SUPFAM" id="SSF53098">
    <property type="entry name" value="Ribonuclease H-like"/>
    <property type="match status" value="1"/>
</dbReference>
<dbReference type="Gene3D" id="3.30.420.10">
    <property type="entry name" value="Ribonuclease H-like superfamily/Ribonuclease H"/>
    <property type="match status" value="1"/>
</dbReference>
<dbReference type="PANTHER" id="PTHR37984">
    <property type="entry name" value="PROTEIN CBG26694"/>
    <property type="match status" value="1"/>
</dbReference>
<dbReference type="GO" id="GO:0015074">
    <property type="term" value="P:DNA integration"/>
    <property type="evidence" value="ECO:0007669"/>
    <property type="project" value="InterPro"/>
</dbReference>
<dbReference type="OrthoDB" id="8892477at2759"/>
<organism evidence="2 3">
    <name type="scientific">Synaphobranchus kaupii</name>
    <name type="common">Kaup's arrowtooth eel</name>
    <dbReference type="NCBI Taxonomy" id="118154"/>
    <lineage>
        <taxon>Eukaryota</taxon>
        <taxon>Metazoa</taxon>
        <taxon>Chordata</taxon>
        <taxon>Craniata</taxon>
        <taxon>Vertebrata</taxon>
        <taxon>Euteleostomi</taxon>
        <taxon>Actinopterygii</taxon>
        <taxon>Neopterygii</taxon>
        <taxon>Teleostei</taxon>
        <taxon>Anguilliformes</taxon>
        <taxon>Synaphobranchidae</taxon>
        <taxon>Synaphobranchus</taxon>
    </lineage>
</organism>
<evidence type="ECO:0000313" key="3">
    <source>
        <dbReference type="Proteomes" id="UP001152622"/>
    </source>
</evidence>
<dbReference type="AlphaFoldDB" id="A0A9Q1EZM2"/>
<dbReference type="InterPro" id="IPR050951">
    <property type="entry name" value="Retrovirus_Pol_polyprotein"/>
</dbReference>
<proteinExistence type="predicted"/>
<keyword evidence="3" id="KW-1185">Reference proteome</keyword>
<dbReference type="Pfam" id="PF00665">
    <property type="entry name" value="rve"/>
    <property type="match status" value="1"/>
</dbReference>
<evidence type="ECO:0000259" key="1">
    <source>
        <dbReference type="PROSITE" id="PS50994"/>
    </source>
</evidence>
<sequence>MLKYQAKSLIPWSLRWITSWPEAFAIPDQSAATTAERLVEEMFTRFGAPAELHSDQGRNFESQLMAEVCKLLGVTKTRTTPLHLQSDGLVEI</sequence>
<accession>A0A9Q1EZM2</accession>
<dbReference type="InterPro" id="IPR012337">
    <property type="entry name" value="RNaseH-like_sf"/>
</dbReference>